<dbReference type="InterPro" id="IPR045075">
    <property type="entry name" value="Syf1-like"/>
</dbReference>
<comment type="subcellular location">
    <subcellularLocation>
        <location evidence="1">Nucleus</location>
    </subcellularLocation>
</comment>
<dbReference type="GO" id="GO:0071011">
    <property type="term" value="C:precatalytic spliceosome"/>
    <property type="evidence" value="ECO:0007669"/>
    <property type="project" value="TreeGrafter"/>
</dbReference>
<evidence type="ECO:0000256" key="6">
    <source>
        <dbReference type="ARBA" id="ARBA00023242"/>
    </source>
</evidence>
<dbReference type="AlphaFoldDB" id="A0A8X8X9E2"/>
<dbReference type="EMBL" id="PNBA02000011">
    <property type="protein sequence ID" value="KAG6408063.1"/>
    <property type="molecule type" value="Genomic_DNA"/>
</dbReference>
<accession>A0A8X8X9E2</accession>
<gene>
    <name evidence="7" type="ORF">SASPL_131065</name>
</gene>
<dbReference type="InterPro" id="IPR059164">
    <property type="entry name" value="HAT_PRP39_C"/>
</dbReference>
<keyword evidence="6" id="KW-0539">Nucleus</keyword>
<dbReference type="SMART" id="SM00386">
    <property type="entry name" value="HAT"/>
    <property type="match status" value="4"/>
</dbReference>
<dbReference type="GO" id="GO:0000974">
    <property type="term" value="C:Prp19 complex"/>
    <property type="evidence" value="ECO:0007669"/>
    <property type="project" value="TreeGrafter"/>
</dbReference>
<dbReference type="Proteomes" id="UP000298416">
    <property type="component" value="Unassembled WGS sequence"/>
</dbReference>
<protein>
    <recommendedName>
        <fullName evidence="9">Crooked neck</fullName>
    </recommendedName>
</protein>
<name>A0A8X8X9E2_SALSN</name>
<dbReference type="InterPro" id="IPR011990">
    <property type="entry name" value="TPR-like_helical_dom_sf"/>
</dbReference>
<dbReference type="PANTHER" id="PTHR11246:SF3">
    <property type="entry name" value="CROOKED NECK-LIKE PROTEIN 1"/>
    <property type="match status" value="1"/>
</dbReference>
<dbReference type="Gene3D" id="1.25.40.10">
    <property type="entry name" value="Tetratricopeptide repeat domain"/>
    <property type="match status" value="1"/>
</dbReference>
<dbReference type="GO" id="GO:0071007">
    <property type="term" value="C:U2-type catalytic step 2 spliceosome"/>
    <property type="evidence" value="ECO:0007669"/>
    <property type="project" value="TreeGrafter"/>
</dbReference>
<dbReference type="PANTHER" id="PTHR11246">
    <property type="entry name" value="PRE-MRNA SPLICING FACTOR"/>
    <property type="match status" value="1"/>
</dbReference>
<dbReference type="Pfam" id="PF23241">
    <property type="entry name" value="HAT_PRP39_C"/>
    <property type="match status" value="1"/>
</dbReference>
<dbReference type="GO" id="GO:0071014">
    <property type="term" value="C:post-mRNA release spliceosomal complex"/>
    <property type="evidence" value="ECO:0007669"/>
    <property type="project" value="TreeGrafter"/>
</dbReference>
<evidence type="ECO:0008006" key="9">
    <source>
        <dbReference type="Google" id="ProtNLM"/>
    </source>
</evidence>
<evidence type="ECO:0000256" key="3">
    <source>
        <dbReference type="ARBA" id="ARBA00022664"/>
    </source>
</evidence>
<keyword evidence="3" id="KW-0507">mRNA processing</keyword>
<keyword evidence="8" id="KW-1185">Reference proteome</keyword>
<comment type="caution">
    <text evidence="7">The sequence shown here is derived from an EMBL/GenBank/DDBJ whole genome shotgun (WGS) entry which is preliminary data.</text>
</comment>
<dbReference type="InterPro" id="IPR003107">
    <property type="entry name" value="HAT"/>
</dbReference>
<reference evidence="7" key="1">
    <citation type="submission" date="2018-01" db="EMBL/GenBank/DDBJ databases">
        <authorList>
            <person name="Mao J.F."/>
        </authorList>
    </citation>
    <scope>NUCLEOTIDE SEQUENCE</scope>
    <source>
        <strain evidence="7">Huo1</strain>
        <tissue evidence="7">Leaf</tissue>
    </source>
</reference>
<evidence type="ECO:0000256" key="4">
    <source>
        <dbReference type="ARBA" id="ARBA00022737"/>
    </source>
</evidence>
<dbReference type="GO" id="GO:0000245">
    <property type="term" value="P:spliceosomal complex assembly"/>
    <property type="evidence" value="ECO:0007669"/>
    <property type="project" value="TreeGrafter"/>
</dbReference>
<evidence type="ECO:0000313" key="8">
    <source>
        <dbReference type="Proteomes" id="UP000298416"/>
    </source>
</evidence>
<keyword evidence="4" id="KW-0677">Repeat</keyword>
<keyword evidence="5" id="KW-0508">mRNA splicing</keyword>
<dbReference type="SUPFAM" id="SSF48452">
    <property type="entry name" value="TPR-like"/>
    <property type="match status" value="1"/>
</dbReference>
<evidence type="ECO:0000256" key="5">
    <source>
        <dbReference type="ARBA" id="ARBA00023187"/>
    </source>
</evidence>
<reference evidence="7" key="2">
    <citation type="submission" date="2020-08" db="EMBL/GenBank/DDBJ databases">
        <title>Plant Genome Project.</title>
        <authorList>
            <person name="Zhang R.-G."/>
        </authorList>
    </citation>
    <scope>NUCLEOTIDE SEQUENCE</scope>
    <source>
        <strain evidence="7">Huo1</strain>
        <tissue evidence="7">Leaf</tissue>
    </source>
</reference>
<evidence type="ECO:0000256" key="1">
    <source>
        <dbReference type="ARBA" id="ARBA00004123"/>
    </source>
</evidence>
<comment type="similarity">
    <text evidence="2">Belongs to the crooked-neck family.</text>
</comment>
<evidence type="ECO:0000313" key="7">
    <source>
        <dbReference type="EMBL" id="KAG6408063.1"/>
    </source>
</evidence>
<sequence>MVNQIYHSRFADDIAIISVWAKSKVRTREACFRKELEDLIRRGRWNKSVWVKYAKWEESQKDFARSRSVWERAVEVDYSLWLKYADFEMKNKFVNHTRNVWDRATQLLPRVDQLWYKYIHMEEVLGNVAAARQIFARWMRDQRGWLSYIKFELRSRGLERFLSALSTVTPRSVLGFGLLV</sequence>
<proteinExistence type="inferred from homology"/>
<organism evidence="7">
    <name type="scientific">Salvia splendens</name>
    <name type="common">Scarlet sage</name>
    <dbReference type="NCBI Taxonomy" id="180675"/>
    <lineage>
        <taxon>Eukaryota</taxon>
        <taxon>Viridiplantae</taxon>
        <taxon>Streptophyta</taxon>
        <taxon>Embryophyta</taxon>
        <taxon>Tracheophyta</taxon>
        <taxon>Spermatophyta</taxon>
        <taxon>Magnoliopsida</taxon>
        <taxon>eudicotyledons</taxon>
        <taxon>Gunneridae</taxon>
        <taxon>Pentapetalae</taxon>
        <taxon>asterids</taxon>
        <taxon>lamiids</taxon>
        <taxon>Lamiales</taxon>
        <taxon>Lamiaceae</taxon>
        <taxon>Nepetoideae</taxon>
        <taxon>Mentheae</taxon>
        <taxon>Salviinae</taxon>
        <taxon>Salvia</taxon>
        <taxon>Salvia subgen. Calosphace</taxon>
        <taxon>core Calosphace</taxon>
    </lineage>
</organism>
<evidence type="ECO:0000256" key="2">
    <source>
        <dbReference type="ARBA" id="ARBA00008644"/>
    </source>
</evidence>